<dbReference type="InterPro" id="IPR008972">
    <property type="entry name" value="Cupredoxin"/>
</dbReference>
<organism evidence="20 21">
    <name type="scientific">Ensifer canadensis</name>
    <dbReference type="NCBI Taxonomy" id="555315"/>
    <lineage>
        <taxon>Bacteria</taxon>
        <taxon>Pseudomonadati</taxon>
        <taxon>Pseudomonadota</taxon>
        <taxon>Alphaproteobacteria</taxon>
        <taxon>Hyphomicrobiales</taxon>
        <taxon>Rhizobiaceae</taxon>
        <taxon>Sinorhizobium/Ensifer group</taxon>
        <taxon>Ensifer</taxon>
    </lineage>
</organism>
<feature type="transmembrane region" description="Helical" evidence="17">
    <location>
        <begin position="26"/>
        <end position="48"/>
    </location>
</feature>
<evidence type="ECO:0000256" key="10">
    <source>
        <dbReference type="ARBA" id="ARBA00023004"/>
    </source>
</evidence>
<keyword evidence="5" id="KW-0679">Respiratory chain</keyword>
<proteinExistence type="inferred from homology"/>
<keyword evidence="10 16" id="KW-0408">Iron</keyword>
<dbReference type="GO" id="GO:0020037">
    <property type="term" value="F:heme binding"/>
    <property type="evidence" value="ECO:0007669"/>
    <property type="project" value="InterPro"/>
</dbReference>
<dbReference type="GO" id="GO:0005507">
    <property type="term" value="F:copper ion binding"/>
    <property type="evidence" value="ECO:0007669"/>
    <property type="project" value="InterPro"/>
</dbReference>
<dbReference type="PANTHER" id="PTHR22888:SF9">
    <property type="entry name" value="CYTOCHROME C OXIDASE SUBUNIT 2"/>
    <property type="match status" value="1"/>
</dbReference>
<dbReference type="GO" id="GO:0004129">
    <property type="term" value="F:cytochrome-c oxidase activity"/>
    <property type="evidence" value="ECO:0007669"/>
    <property type="project" value="UniProtKB-EC"/>
</dbReference>
<dbReference type="NCBIfam" id="TIGR02866">
    <property type="entry name" value="CoxB"/>
    <property type="match status" value="1"/>
</dbReference>
<keyword evidence="9 17" id="KW-1133">Transmembrane helix</keyword>
<comment type="catalytic activity">
    <reaction evidence="15">
        <text>4 Fe(II)-[cytochrome c] + O2 + 8 H(+)(in) = 4 Fe(III)-[cytochrome c] + 2 H2O + 4 H(+)(out)</text>
        <dbReference type="Rhea" id="RHEA:11436"/>
        <dbReference type="Rhea" id="RHEA-COMP:10350"/>
        <dbReference type="Rhea" id="RHEA-COMP:14399"/>
        <dbReference type="ChEBI" id="CHEBI:15377"/>
        <dbReference type="ChEBI" id="CHEBI:15378"/>
        <dbReference type="ChEBI" id="CHEBI:15379"/>
        <dbReference type="ChEBI" id="CHEBI:29033"/>
        <dbReference type="ChEBI" id="CHEBI:29034"/>
        <dbReference type="EC" id="7.1.1.9"/>
    </reaction>
</comment>
<dbReference type="InterPro" id="IPR034236">
    <property type="entry name" value="CuRO_CcO_Caa3_II"/>
</dbReference>
<dbReference type="PROSITE" id="PS50857">
    <property type="entry name" value="COX2_CUA"/>
    <property type="match status" value="1"/>
</dbReference>
<feature type="domain" description="Cytochrome oxidase subunit II copper A binding" evidence="18">
    <location>
        <begin position="99"/>
        <end position="215"/>
    </location>
</feature>
<dbReference type="PROSITE" id="PS51007">
    <property type="entry name" value="CYTC"/>
    <property type="match status" value="1"/>
</dbReference>
<keyword evidence="7 16" id="KW-0479">Metal-binding</keyword>
<comment type="subcellular location">
    <subcellularLocation>
        <location evidence="1">Membrane</location>
        <topology evidence="1">Multi-pass membrane protein</topology>
    </subcellularLocation>
</comment>
<dbReference type="Gene3D" id="2.60.40.420">
    <property type="entry name" value="Cupredoxins - blue copper proteins"/>
    <property type="match status" value="1"/>
</dbReference>
<keyword evidence="12 17" id="KW-0472">Membrane</keyword>
<dbReference type="InterPro" id="IPR002429">
    <property type="entry name" value="CcO_II-like_C"/>
</dbReference>
<evidence type="ECO:0000256" key="2">
    <source>
        <dbReference type="ARBA" id="ARBA00007866"/>
    </source>
</evidence>
<dbReference type="InterPro" id="IPR045187">
    <property type="entry name" value="CcO_II"/>
</dbReference>
<dbReference type="PANTHER" id="PTHR22888">
    <property type="entry name" value="CYTOCHROME C OXIDASE, SUBUNIT II"/>
    <property type="match status" value="1"/>
</dbReference>
<evidence type="ECO:0000256" key="11">
    <source>
        <dbReference type="ARBA" id="ARBA00023008"/>
    </source>
</evidence>
<feature type="transmembrane region" description="Helical" evidence="17">
    <location>
        <begin position="64"/>
        <end position="86"/>
    </location>
</feature>
<dbReference type="RefSeq" id="WP_082555704.1">
    <property type="nucleotide sequence ID" value="NZ_CP083373.1"/>
</dbReference>
<dbReference type="InterPro" id="IPR036909">
    <property type="entry name" value="Cyt_c-like_dom_sf"/>
</dbReference>
<accession>A0AAW4FLC9</accession>
<dbReference type="InterPro" id="IPR001505">
    <property type="entry name" value="Copper_CuA"/>
</dbReference>
<dbReference type="SUPFAM" id="SSF49503">
    <property type="entry name" value="Cupredoxins"/>
    <property type="match status" value="1"/>
</dbReference>
<protein>
    <recommendedName>
        <fullName evidence="14">Cytochrome aa3 subunit 2</fullName>
    </recommendedName>
</protein>
<dbReference type="EMBL" id="WXFA01000011">
    <property type="protein sequence ID" value="MBM3092862.1"/>
    <property type="molecule type" value="Genomic_DNA"/>
</dbReference>
<keyword evidence="11" id="KW-0186">Copper</keyword>
<evidence type="ECO:0000259" key="18">
    <source>
        <dbReference type="PROSITE" id="PS50857"/>
    </source>
</evidence>
<dbReference type="PROSITE" id="PS00078">
    <property type="entry name" value="COX2"/>
    <property type="match status" value="1"/>
</dbReference>
<gene>
    <name evidence="20" type="primary">coxB</name>
    <name evidence="20" type="ORF">GFB56_18935</name>
</gene>
<keyword evidence="21" id="KW-1185">Reference proteome</keyword>
<evidence type="ECO:0000256" key="3">
    <source>
        <dbReference type="ARBA" id="ARBA00022448"/>
    </source>
</evidence>
<sequence>MPLASCGDWQSTFAAAGREASAIESLITVTVVGAAFVWLVVISLLIYAGRARRGQLSQEQAQRFITWGGVVAPTAVLFALLSYAVWSMPATRPWFDRQQADLAIEVTGEQFWWRIRYLDKSGGIAFETANELTLPVDRRIRISLKAHDVIHSFWIPALAGKMDMLPGRTNTLWLEPTRIGSYRGPCAEFCGTSHALMNLTADVLSAEDFQTWQQSRAKRRSTSNHAANAFLVHGCSACHALDGTQAQGLTGPNLTGFGQRKHVGAGALANTPENLARFIRDPSSVKPGAQMPAFPMIPQDELNEIIDYLAGET</sequence>
<evidence type="ECO:0000256" key="1">
    <source>
        <dbReference type="ARBA" id="ARBA00004141"/>
    </source>
</evidence>
<evidence type="ECO:0000313" key="20">
    <source>
        <dbReference type="EMBL" id="MBM3092862.1"/>
    </source>
</evidence>
<dbReference type="Pfam" id="PF00116">
    <property type="entry name" value="COX2"/>
    <property type="match status" value="1"/>
</dbReference>
<keyword evidence="8" id="KW-0249">Electron transport</keyword>
<evidence type="ECO:0000259" key="19">
    <source>
        <dbReference type="PROSITE" id="PS51007"/>
    </source>
</evidence>
<evidence type="ECO:0000256" key="17">
    <source>
        <dbReference type="SAM" id="Phobius"/>
    </source>
</evidence>
<evidence type="ECO:0000256" key="6">
    <source>
        <dbReference type="ARBA" id="ARBA00022692"/>
    </source>
</evidence>
<reference evidence="20 21" key="1">
    <citation type="submission" date="2020-01" db="EMBL/GenBank/DDBJ databases">
        <title>Draft genome assembly of Ensifer adhaerens T173.</title>
        <authorList>
            <person name="Craig J.E."/>
            <person name="Stinchcombe J.R."/>
        </authorList>
    </citation>
    <scope>NUCLEOTIDE SEQUENCE [LARGE SCALE GENOMIC DNA]</scope>
    <source>
        <strain evidence="20 21">T173</strain>
    </source>
</reference>
<comment type="similarity">
    <text evidence="2">Belongs to the cytochrome c oxidase subunit 2 family.</text>
</comment>
<evidence type="ECO:0000256" key="7">
    <source>
        <dbReference type="ARBA" id="ARBA00022723"/>
    </source>
</evidence>
<dbReference type="InterPro" id="IPR014222">
    <property type="entry name" value="Cyt_c_oxidase_su2"/>
</dbReference>
<comment type="function">
    <text evidence="13">Subunits I and II form the functional core of the enzyme complex. Electrons originating in cytochrome c are transferred via heme a and Cu(A) to the binuclear center formed by heme a3 and Cu(B).</text>
</comment>
<evidence type="ECO:0000256" key="13">
    <source>
        <dbReference type="ARBA" id="ARBA00024688"/>
    </source>
</evidence>
<dbReference type="InterPro" id="IPR009056">
    <property type="entry name" value="Cyt_c-like_dom"/>
</dbReference>
<evidence type="ECO:0000256" key="4">
    <source>
        <dbReference type="ARBA" id="ARBA00022617"/>
    </source>
</evidence>
<evidence type="ECO:0000256" key="9">
    <source>
        <dbReference type="ARBA" id="ARBA00022989"/>
    </source>
</evidence>
<evidence type="ECO:0000313" key="21">
    <source>
        <dbReference type="Proteomes" id="UP000744980"/>
    </source>
</evidence>
<evidence type="ECO:0000256" key="5">
    <source>
        <dbReference type="ARBA" id="ARBA00022660"/>
    </source>
</evidence>
<keyword evidence="3" id="KW-0813">Transport</keyword>
<dbReference type="Pfam" id="PF00034">
    <property type="entry name" value="Cytochrom_C"/>
    <property type="match status" value="1"/>
</dbReference>
<dbReference type="AlphaFoldDB" id="A0AAW4FLC9"/>
<evidence type="ECO:0000256" key="8">
    <source>
        <dbReference type="ARBA" id="ARBA00022982"/>
    </source>
</evidence>
<dbReference type="GO" id="GO:0016020">
    <property type="term" value="C:membrane"/>
    <property type="evidence" value="ECO:0007669"/>
    <property type="project" value="UniProtKB-SubCell"/>
</dbReference>
<dbReference type="CDD" id="cd04213">
    <property type="entry name" value="CuRO_CcO_Caa3_II"/>
    <property type="match status" value="1"/>
</dbReference>
<feature type="domain" description="Cytochrome c" evidence="19">
    <location>
        <begin position="221"/>
        <end position="313"/>
    </location>
</feature>
<name>A0AAW4FLC9_9HYPH</name>
<comment type="caution">
    <text evidence="20">The sequence shown here is derived from an EMBL/GenBank/DDBJ whole genome shotgun (WGS) entry which is preliminary data.</text>
</comment>
<evidence type="ECO:0000256" key="12">
    <source>
        <dbReference type="ARBA" id="ARBA00023136"/>
    </source>
</evidence>
<evidence type="ECO:0000256" key="16">
    <source>
        <dbReference type="PROSITE-ProRule" id="PRU00433"/>
    </source>
</evidence>
<dbReference type="Proteomes" id="UP000744980">
    <property type="component" value="Unassembled WGS sequence"/>
</dbReference>
<dbReference type="SUPFAM" id="SSF46626">
    <property type="entry name" value="Cytochrome c"/>
    <property type="match status" value="1"/>
</dbReference>
<keyword evidence="6 17" id="KW-0812">Transmembrane</keyword>
<keyword evidence="4 16" id="KW-0349">Heme</keyword>
<dbReference type="GO" id="GO:0042773">
    <property type="term" value="P:ATP synthesis coupled electron transport"/>
    <property type="evidence" value="ECO:0007669"/>
    <property type="project" value="TreeGrafter"/>
</dbReference>
<evidence type="ECO:0000256" key="14">
    <source>
        <dbReference type="ARBA" id="ARBA00031399"/>
    </source>
</evidence>
<evidence type="ECO:0000256" key="15">
    <source>
        <dbReference type="ARBA" id="ARBA00047816"/>
    </source>
</evidence>
<dbReference type="GO" id="GO:0016491">
    <property type="term" value="F:oxidoreductase activity"/>
    <property type="evidence" value="ECO:0007669"/>
    <property type="project" value="InterPro"/>
</dbReference>